<dbReference type="Gene3D" id="2.150.10.10">
    <property type="entry name" value="Serralysin-like metalloprotease, C-terminal"/>
    <property type="match status" value="6"/>
</dbReference>
<name>A0A1H8C8I2_9PROT</name>
<dbReference type="InterPro" id="IPR011049">
    <property type="entry name" value="Serralysin-like_metalloprot_C"/>
</dbReference>
<evidence type="ECO:0000256" key="1">
    <source>
        <dbReference type="ARBA" id="ARBA00004613"/>
    </source>
</evidence>
<dbReference type="PANTHER" id="PTHR38340:SF1">
    <property type="entry name" value="S-LAYER PROTEIN"/>
    <property type="match status" value="1"/>
</dbReference>
<feature type="coiled-coil region" evidence="3">
    <location>
        <begin position="109"/>
        <end position="136"/>
    </location>
</feature>
<dbReference type="STRING" id="917.SAMN05216326_102138"/>
<evidence type="ECO:0000256" key="4">
    <source>
        <dbReference type="SAM" id="MobiDB-lite"/>
    </source>
</evidence>
<dbReference type="Proteomes" id="UP000199459">
    <property type="component" value="Unassembled WGS sequence"/>
</dbReference>
<dbReference type="InterPro" id="IPR018511">
    <property type="entry name" value="Hemolysin-typ_Ca-bd_CS"/>
</dbReference>
<dbReference type="SUPFAM" id="SSF51120">
    <property type="entry name" value="beta-Roll"/>
    <property type="match status" value="8"/>
</dbReference>
<accession>A0A1H8C8I2</accession>
<dbReference type="PROSITE" id="PS00330">
    <property type="entry name" value="HEMOLYSIN_CALCIUM"/>
    <property type="match status" value="5"/>
</dbReference>
<feature type="region of interest" description="Disordered" evidence="4">
    <location>
        <begin position="1019"/>
        <end position="1040"/>
    </location>
</feature>
<keyword evidence="2" id="KW-0964">Secreted</keyword>
<dbReference type="PRINTS" id="PR00313">
    <property type="entry name" value="CABNDNGRPT"/>
</dbReference>
<dbReference type="GO" id="GO:0005576">
    <property type="term" value="C:extracellular region"/>
    <property type="evidence" value="ECO:0007669"/>
    <property type="project" value="UniProtKB-SubCell"/>
</dbReference>
<evidence type="ECO:0000313" key="6">
    <source>
        <dbReference type="Proteomes" id="UP000199459"/>
    </source>
</evidence>
<protein>
    <submittedName>
        <fullName evidence="5">Ca2+-binding protein, RTX toxin-related</fullName>
    </submittedName>
</protein>
<dbReference type="EMBL" id="FOCP01000004">
    <property type="protein sequence ID" value="SEM91375.1"/>
    <property type="molecule type" value="Genomic_DNA"/>
</dbReference>
<dbReference type="InterPro" id="IPR001343">
    <property type="entry name" value="Hemolysn_Ca-bd"/>
</dbReference>
<proteinExistence type="predicted"/>
<reference evidence="5 6" key="1">
    <citation type="submission" date="2016-10" db="EMBL/GenBank/DDBJ databases">
        <authorList>
            <person name="de Groot N.N."/>
        </authorList>
    </citation>
    <scope>NUCLEOTIDE SEQUENCE [LARGE SCALE GENOMIC DNA]</scope>
    <source>
        <strain evidence="5 6">Nm22</strain>
    </source>
</reference>
<dbReference type="InterPro" id="IPR050557">
    <property type="entry name" value="RTX_toxin/Mannuronan_C5-epim"/>
</dbReference>
<keyword evidence="3" id="KW-0175">Coiled coil</keyword>
<dbReference type="Pfam" id="PF00353">
    <property type="entry name" value="HemolysinCabind"/>
    <property type="match status" value="10"/>
</dbReference>
<dbReference type="PANTHER" id="PTHR38340">
    <property type="entry name" value="S-LAYER PROTEIN"/>
    <property type="match status" value="1"/>
</dbReference>
<evidence type="ECO:0000256" key="2">
    <source>
        <dbReference type="ARBA" id="ARBA00022525"/>
    </source>
</evidence>
<organism evidence="5 6">
    <name type="scientific">Nitrosomonas marina</name>
    <dbReference type="NCBI Taxonomy" id="917"/>
    <lineage>
        <taxon>Bacteria</taxon>
        <taxon>Pseudomonadati</taxon>
        <taxon>Pseudomonadota</taxon>
        <taxon>Betaproteobacteria</taxon>
        <taxon>Nitrosomonadales</taxon>
        <taxon>Nitrosomonadaceae</taxon>
        <taxon>Nitrosomonas</taxon>
    </lineage>
</organism>
<dbReference type="OrthoDB" id="480426at2"/>
<gene>
    <name evidence="5" type="ORF">SAMN05216325_10470</name>
</gene>
<dbReference type="RefSeq" id="WP_090628338.1">
    <property type="nucleotide sequence ID" value="NZ_FOCP01000004.1"/>
</dbReference>
<comment type="subcellular location">
    <subcellularLocation>
        <location evidence="1">Secreted</location>
    </subcellularLocation>
</comment>
<sequence length="1500" mass="156821">MSAGPELRSYSSNLTQANTNVRDIRGLIDNIDEKIDRVEMAIDAVDAVEQKADEFSDTISKLKLNLKLMDKAGPLKFLAKVAGKVLDSVQNVTNKVRDKAKQLAKKIDDSKLEDKLDAAQEKLENYDLKLVGTQNLLLKNITAVDQLIDALDKIDEFDPDGDPAAPAAAGADTLVAPPNDAVAAINTLFAEVKEKTQILDNAVPSATFLPVLSVRIAFDGISSSLSFLRGPLNAVSKVLKPVEGILDAVGFIFKVTIEPIIDYIMETLGINRVINSVSEKINKLLPDPGIFDNILEDFDTAFLEIDPLGQLDDYLGVSNWLDELNQKVAEPVGDAQTGPIGIGTPLNDPLTGTGDHNLLYGGEGDDTLVGEAGTDILVGAAGNDFLAGGTGTDIAVFRGSFLEYNYSQSEDGESITFNHLYPVNPNLIDGTDETQNIELYVFADIALTPDILLNSVFRAITGQNVLDGTDNRDILFGGSTAITINAFGGNDMLAGSPASGDFLNGGAGDDLLVFTGGEDTFSGGSGSDTWRFPINNESGNSTIDADIERGTIFAGSNNTSTLSSIENIVVEDHRQSFQFGDAAANRLVASSDRDVLDGRAGNDYLDGGGGQDILIGGPGSDALFGGEGNDTLVAGDLTTPGSSNFYDGGEGDFDALTYASDIRDVLQREYINDGIRLKARSQEASGPVRIFAETGKIERLSADGNTVIVTDTAVNIEQFSGSDFNDTLYGGSGSYTEIHGGGGNDTLYGEQAGRYVGGGEGDDTVYAGTGGARYDGGGGFDTLYLTEIPDVRWLVRIDGSLGSSLRVFNALEGNELATPGGSLQNESGPSVIASGNVENFDVYYGGDLDDYFDIRDRGLITIHAGDGNDYVLGNNGGSNNPSFELYGESGDDEIVIKEAGLASGGDGDDTIEIDAGLSQIVQASGDEGDDIFILRSGDVSIDGGAGRDVLSANQRSIFAGLDVDLQSGTIRTFDDRERFSGTVNNVEELIGANEYPDLLQGSNIGERFIGGGGNDTLRGRGGQDSLYGGPGNDNLFGGDDDDLLHGGAGSDVIDGGSGVDTASWAFAAPGPQKGEVESSSFGHLEADLDSGNAVFRLFSGGQENNTLVNIENIIGGDGDDTLRGDNSDNMLAGGAGDDLLEGRGGNDVLVLDGNDTANGGMGDDRFVIGLGDMTIDGGDGIDTLDFGTLKGTIRIDTSSGTYEAELEFDKPVWKSDSGTAPRTSNGIEFTPQDVLEADATFSNSTEDLALNVVLNSAEAENGSDTDLAIDFVTETQSVGGTFSSIEQFIAGAATLVGSTGNDLFDGDDGVNVFEGKQGNDIINGQGGSDTAVFSYPSANYIFTRSGGNIEISDTVNDDGQDTLTSIERLQFSDIGIAFDLDSSAGQVARLIGAVFGAAHVRNSGIVGIGLESADDGMTYEELAELAIQAAGLDTSQAIVTRLWTNVVGSPPTTEQAQPFIDALNSGMTTGELGVLAAETDLNAANIDLVGLSTTGIEYTI</sequence>
<evidence type="ECO:0000256" key="3">
    <source>
        <dbReference type="SAM" id="Coils"/>
    </source>
</evidence>
<dbReference type="GO" id="GO:0005509">
    <property type="term" value="F:calcium ion binding"/>
    <property type="evidence" value="ECO:0007669"/>
    <property type="project" value="InterPro"/>
</dbReference>
<evidence type="ECO:0000313" key="5">
    <source>
        <dbReference type="EMBL" id="SEM91375.1"/>
    </source>
</evidence>